<dbReference type="InterPro" id="IPR001466">
    <property type="entry name" value="Beta-lactam-related"/>
</dbReference>
<gene>
    <name evidence="3" type="ORF">CDV31_013601</name>
</gene>
<sequence>MILSSTTPSLTHGTANSLIMFITSLKTQRLALGLLTFLDLSQAQTAHDCSLWGPIYPAPTNVLNSTAVTKAITNLKESLDAALSNETLGAANASFHLEVFSTDQLLLNYSYAAPQIKDSLTAGDLNRDTIFRIGSVSKLVAVYTLLAATGMEYINDPVTKWVPELAAAPVPDDGAVDVVRWQDITIGALAGHQAGLLKDFSVADLTFVYNASTEKQLGLPTLPNDEIPRCGSDPGLPACSRQEFFQGLMALHPVTAPFNMPIYSNPAFQILAYALEAMTNKTFSQVFESSIVRPLHLNATYLSTPPITDTLNAIIPGDEIESGWRIDVGDETSSAQGIMLSTGSDMTAIGQSILSSSLLSPVVTRRWLKPISNTPDSHFSVGMPWEIRRIEIPAIPGTSSKTSGTRLVDVYTKNGGVGAYSAQMALSSDHGFGFMVTLAGRPPISGPDRRALEMNIINEMVTDVMIPAFEAAAAEQAIKNFAGTYVATDNSMEMKIVGLDDHMGLGVQNWTSENFDLLVAYYAALSMADSVADTSSRASLRLYPVGLHGGGKVAFRGVYGLNTNESVFGSRDEPWLGGCGAWAGVGEPPYGNVGLDDFVFDVGEDGRAIAITARGARKTLQRQA</sequence>
<proteinExistence type="predicted"/>
<evidence type="ECO:0000259" key="2">
    <source>
        <dbReference type="Pfam" id="PF26335"/>
    </source>
</evidence>
<dbReference type="SUPFAM" id="SSF56601">
    <property type="entry name" value="beta-lactamase/transpeptidase-like"/>
    <property type="match status" value="1"/>
</dbReference>
<evidence type="ECO:0000259" key="1">
    <source>
        <dbReference type="Pfam" id="PF00144"/>
    </source>
</evidence>
<dbReference type="Pfam" id="PF26335">
    <property type="entry name" value="ARB_00930_C"/>
    <property type="match status" value="1"/>
</dbReference>
<evidence type="ECO:0000313" key="4">
    <source>
        <dbReference type="Proteomes" id="UP000288429"/>
    </source>
</evidence>
<dbReference type="PANTHER" id="PTHR22935:SF97">
    <property type="entry name" value="BETA-LACTAMASE-RELATED DOMAIN-CONTAINING PROTEIN"/>
    <property type="match status" value="1"/>
</dbReference>
<feature type="domain" description="Beta-lactamase-related" evidence="1">
    <location>
        <begin position="124"/>
        <end position="450"/>
    </location>
</feature>
<protein>
    <submittedName>
        <fullName evidence="3">Uncharacterized protein</fullName>
    </submittedName>
</protein>
<dbReference type="PANTHER" id="PTHR22935">
    <property type="entry name" value="PENICILLIN-BINDING PROTEIN"/>
    <property type="match status" value="1"/>
</dbReference>
<reference evidence="3 4" key="1">
    <citation type="submission" date="2017-06" db="EMBL/GenBank/DDBJ databases">
        <title>Cmopartive genomic analysis of Ambrosia Fusariam Clade fungi.</title>
        <authorList>
            <person name="Stajich J.E."/>
            <person name="Carrillo J."/>
            <person name="Kijimoto T."/>
            <person name="Eskalen A."/>
            <person name="O'Donnell K."/>
            <person name="Kasson M."/>
        </authorList>
    </citation>
    <scope>NUCLEOTIDE SEQUENCE [LARGE SCALE GENOMIC DNA]</scope>
    <source>
        <strain evidence="3 4">NRRL 20438</strain>
    </source>
</reference>
<dbReference type="InterPro" id="IPR012338">
    <property type="entry name" value="Beta-lactam/transpept-like"/>
</dbReference>
<dbReference type="Proteomes" id="UP000288429">
    <property type="component" value="Unassembled WGS sequence"/>
</dbReference>
<dbReference type="Pfam" id="PF00144">
    <property type="entry name" value="Beta-lactamase"/>
    <property type="match status" value="1"/>
</dbReference>
<name>A0A428T281_9HYPO</name>
<dbReference type="InterPro" id="IPR058664">
    <property type="entry name" value="ARB_00930-like_C"/>
</dbReference>
<organism evidence="3 4">
    <name type="scientific">Fusarium ambrosium</name>
    <dbReference type="NCBI Taxonomy" id="131363"/>
    <lineage>
        <taxon>Eukaryota</taxon>
        <taxon>Fungi</taxon>
        <taxon>Dikarya</taxon>
        <taxon>Ascomycota</taxon>
        <taxon>Pezizomycotina</taxon>
        <taxon>Sordariomycetes</taxon>
        <taxon>Hypocreomycetidae</taxon>
        <taxon>Hypocreales</taxon>
        <taxon>Nectriaceae</taxon>
        <taxon>Fusarium</taxon>
        <taxon>Fusarium solani species complex</taxon>
    </lineage>
</organism>
<comment type="caution">
    <text evidence="3">The sequence shown here is derived from an EMBL/GenBank/DDBJ whole genome shotgun (WGS) entry which is preliminary data.</text>
</comment>
<dbReference type="EMBL" id="NIZV01000283">
    <property type="protein sequence ID" value="RSL96129.1"/>
    <property type="molecule type" value="Genomic_DNA"/>
</dbReference>
<dbReference type="Gene3D" id="3.40.710.10">
    <property type="entry name" value="DD-peptidase/beta-lactamase superfamily"/>
    <property type="match status" value="1"/>
</dbReference>
<dbReference type="InterPro" id="IPR051478">
    <property type="entry name" value="Beta-lactamase-like_AB/R"/>
</dbReference>
<keyword evidence="4" id="KW-1185">Reference proteome</keyword>
<feature type="domain" description="Beta-lactamase-like ARB-00930-like C-terminal" evidence="2">
    <location>
        <begin position="473"/>
        <end position="623"/>
    </location>
</feature>
<dbReference type="AlphaFoldDB" id="A0A428T281"/>
<evidence type="ECO:0000313" key="3">
    <source>
        <dbReference type="EMBL" id="RSL96129.1"/>
    </source>
</evidence>
<accession>A0A428T281</accession>